<sequence>AAGSNVSAPNQPAPRRYNYHDSFAFGHTNNSLMGNDGRVTSNTLNEIQLASTDESHITL</sequence>
<protein>
    <submittedName>
        <fullName evidence="1">Uncharacterized protein</fullName>
    </submittedName>
</protein>
<name>A0A0L0EKT0_9EUKA</name>
<dbReference type="GeneID" id="25918802"/>
<dbReference type="RefSeq" id="XP_014143097.1">
    <property type="nucleotide sequence ID" value="XM_014287622.1"/>
</dbReference>
<dbReference type="EMBL" id="KQ257024">
    <property type="protein sequence ID" value="KNC64996.1"/>
    <property type="molecule type" value="Genomic_DNA"/>
</dbReference>
<feature type="non-terminal residue" evidence="1">
    <location>
        <position position="1"/>
    </location>
</feature>
<reference evidence="1 2" key="1">
    <citation type="submission" date="2011-02" db="EMBL/GenBank/DDBJ databases">
        <title>The Genome Sequence of Sphaeroforma arctica JP610.</title>
        <authorList>
            <consortium name="The Broad Institute Genome Sequencing Platform"/>
            <person name="Russ C."/>
            <person name="Cuomo C."/>
            <person name="Young S.K."/>
            <person name="Zeng Q."/>
            <person name="Gargeya S."/>
            <person name="Alvarado L."/>
            <person name="Berlin A."/>
            <person name="Chapman S.B."/>
            <person name="Chen Z."/>
            <person name="Freedman E."/>
            <person name="Gellesch M."/>
            <person name="Goldberg J."/>
            <person name="Griggs A."/>
            <person name="Gujja S."/>
            <person name="Heilman E."/>
            <person name="Heiman D."/>
            <person name="Howarth C."/>
            <person name="Mehta T."/>
            <person name="Neiman D."/>
            <person name="Pearson M."/>
            <person name="Roberts A."/>
            <person name="Saif S."/>
            <person name="Shea T."/>
            <person name="Shenoy N."/>
            <person name="Sisk P."/>
            <person name="Stolte C."/>
            <person name="Sykes S."/>
            <person name="White J."/>
            <person name="Yandava C."/>
            <person name="Burger G."/>
            <person name="Gray M.W."/>
            <person name="Holland P.W.H."/>
            <person name="King N."/>
            <person name="Lang F.B.F."/>
            <person name="Roger A.J."/>
            <person name="Ruiz-Trillo I."/>
            <person name="Haas B."/>
            <person name="Nusbaum C."/>
            <person name="Birren B."/>
        </authorList>
    </citation>
    <scope>NUCLEOTIDE SEQUENCE [LARGE SCALE GENOMIC DNA]</scope>
    <source>
        <strain evidence="1 2">JP610</strain>
    </source>
</reference>
<evidence type="ECO:0000313" key="2">
    <source>
        <dbReference type="Proteomes" id="UP000054560"/>
    </source>
</evidence>
<accession>A0A0L0EKT0</accession>
<dbReference type="AlphaFoldDB" id="A0A0L0EKT0"/>
<keyword evidence="2" id="KW-1185">Reference proteome</keyword>
<proteinExistence type="predicted"/>
<evidence type="ECO:0000313" key="1">
    <source>
        <dbReference type="EMBL" id="KNC64996.1"/>
    </source>
</evidence>
<dbReference type="Proteomes" id="UP000054560">
    <property type="component" value="Unassembled WGS sequence"/>
</dbReference>
<gene>
    <name evidence="1" type="ORF">SARC_18298</name>
</gene>
<organism evidence="1 2">
    <name type="scientific">Sphaeroforma arctica JP610</name>
    <dbReference type="NCBI Taxonomy" id="667725"/>
    <lineage>
        <taxon>Eukaryota</taxon>
        <taxon>Ichthyosporea</taxon>
        <taxon>Ichthyophonida</taxon>
        <taxon>Sphaeroforma</taxon>
    </lineage>
</organism>